<keyword evidence="2" id="KW-1185">Reference proteome</keyword>
<proteinExistence type="predicted"/>
<dbReference type="EMBL" id="JARBHB010000007">
    <property type="protein sequence ID" value="KAJ8879428.1"/>
    <property type="molecule type" value="Genomic_DNA"/>
</dbReference>
<evidence type="ECO:0000313" key="1">
    <source>
        <dbReference type="EMBL" id="KAJ8879428.1"/>
    </source>
</evidence>
<protein>
    <submittedName>
        <fullName evidence="1">Uncharacterized protein</fullName>
    </submittedName>
</protein>
<dbReference type="Proteomes" id="UP001159363">
    <property type="component" value="Chromosome 6"/>
</dbReference>
<reference evidence="1 2" key="1">
    <citation type="submission" date="2023-02" db="EMBL/GenBank/DDBJ databases">
        <title>LHISI_Scaffold_Assembly.</title>
        <authorList>
            <person name="Stuart O.P."/>
            <person name="Cleave R."/>
            <person name="Magrath M.J.L."/>
            <person name="Mikheyev A.S."/>
        </authorList>
    </citation>
    <scope>NUCLEOTIDE SEQUENCE [LARGE SCALE GENOMIC DNA]</scope>
    <source>
        <strain evidence="1">Daus_M_001</strain>
        <tissue evidence="1">Leg muscle</tissue>
    </source>
</reference>
<evidence type="ECO:0000313" key="2">
    <source>
        <dbReference type="Proteomes" id="UP001159363"/>
    </source>
</evidence>
<accession>A0ABQ9H5J2</accession>
<sequence>MAKRKTKGPLYTNEVGIEGPAAQIYLTHHLTAFNKQLLSHTLEEKKRGNIIATLNFRGKIYVKKQDNQRPVQEKDIWSLEEFIKHNHGRE</sequence>
<gene>
    <name evidence="1" type="ORF">PR048_020036</name>
</gene>
<organism evidence="1 2">
    <name type="scientific">Dryococelus australis</name>
    <dbReference type="NCBI Taxonomy" id="614101"/>
    <lineage>
        <taxon>Eukaryota</taxon>
        <taxon>Metazoa</taxon>
        <taxon>Ecdysozoa</taxon>
        <taxon>Arthropoda</taxon>
        <taxon>Hexapoda</taxon>
        <taxon>Insecta</taxon>
        <taxon>Pterygota</taxon>
        <taxon>Neoptera</taxon>
        <taxon>Polyneoptera</taxon>
        <taxon>Phasmatodea</taxon>
        <taxon>Verophasmatodea</taxon>
        <taxon>Anareolatae</taxon>
        <taxon>Phasmatidae</taxon>
        <taxon>Eurycanthinae</taxon>
        <taxon>Dryococelus</taxon>
    </lineage>
</organism>
<comment type="caution">
    <text evidence="1">The sequence shown here is derived from an EMBL/GenBank/DDBJ whole genome shotgun (WGS) entry which is preliminary data.</text>
</comment>
<name>A0ABQ9H5J2_9NEOP</name>